<dbReference type="EMBL" id="DTIN01000033">
    <property type="protein sequence ID" value="HFX14051.1"/>
    <property type="molecule type" value="Genomic_DNA"/>
</dbReference>
<comment type="subcellular location">
    <subcellularLocation>
        <location evidence="11">Cell membrane</location>
        <topology evidence="11">Multi-pass membrane protein</topology>
    </subcellularLocation>
    <subcellularLocation>
        <location evidence="1">Membrane</location>
        <topology evidence="1">Multi-pass membrane protein</topology>
    </subcellularLocation>
</comment>
<dbReference type="AlphaFoldDB" id="A0A7C3MLM5"/>
<reference evidence="13" key="1">
    <citation type="journal article" date="2020" name="mSystems">
        <title>Genome- and Community-Level Interaction Insights into Carbon Utilization and Element Cycling Functions of Hydrothermarchaeota in Hydrothermal Sediment.</title>
        <authorList>
            <person name="Zhou Z."/>
            <person name="Liu Y."/>
            <person name="Xu W."/>
            <person name="Pan J."/>
            <person name="Luo Z.H."/>
            <person name="Li M."/>
        </authorList>
    </citation>
    <scope>NUCLEOTIDE SEQUENCE [LARGE SCALE GENOMIC DNA]</scope>
    <source>
        <strain evidence="13">SpSt-81</strain>
    </source>
</reference>
<feature type="domain" description="V-ATPase proteolipid subunit C-like" evidence="12">
    <location>
        <begin position="12"/>
        <end position="74"/>
    </location>
</feature>
<keyword evidence="8 11" id="KW-0406">Ion transport</keyword>
<evidence type="ECO:0000259" key="12">
    <source>
        <dbReference type="Pfam" id="PF00137"/>
    </source>
</evidence>
<dbReference type="GO" id="GO:0033177">
    <property type="term" value="C:proton-transporting two-sector ATPase complex, proton-transporting domain"/>
    <property type="evidence" value="ECO:0007669"/>
    <property type="project" value="InterPro"/>
</dbReference>
<dbReference type="PRINTS" id="PR00124">
    <property type="entry name" value="ATPASEC"/>
</dbReference>
<dbReference type="InterPro" id="IPR002379">
    <property type="entry name" value="ATPase_proteolipid_c-like_dom"/>
</dbReference>
<evidence type="ECO:0000256" key="2">
    <source>
        <dbReference type="ARBA" id="ARBA00006704"/>
    </source>
</evidence>
<dbReference type="InterPro" id="IPR000454">
    <property type="entry name" value="ATP_synth_F0_csu"/>
</dbReference>
<dbReference type="PROSITE" id="PS00605">
    <property type="entry name" value="ATPASE_C"/>
    <property type="match status" value="1"/>
</dbReference>
<evidence type="ECO:0000256" key="8">
    <source>
        <dbReference type="ARBA" id="ARBA00023065"/>
    </source>
</evidence>
<dbReference type="Pfam" id="PF00137">
    <property type="entry name" value="ATP-synt_C"/>
    <property type="match status" value="1"/>
</dbReference>
<dbReference type="InterPro" id="IPR035921">
    <property type="entry name" value="F/V-ATP_Csub_sf"/>
</dbReference>
<keyword evidence="11" id="KW-1003">Cell membrane</keyword>
<keyword evidence="6 11" id="KW-0375">Hydrogen ion transport</keyword>
<evidence type="ECO:0000256" key="4">
    <source>
        <dbReference type="ARBA" id="ARBA00022547"/>
    </source>
</evidence>
<comment type="similarity">
    <text evidence="2 11">Belongs to the ATPase C chain family.</text>
</comment>
<name>A0A7C3MLM5_DICTH</name>
<accession>A0A7C3MLM5</accession>
<feature type="transmembrane region" description="Helical" evidence="11">
    <location>
        <begin position="53"/>
        <end position="77"/>
    </location>
</feature>
<evidence type="ECO:0000256" key="6">
    <source>
        <dbReference type="ARBA" id="ARBA00022781"/>
    </source>
</evidence>
<evidence type="ECO:0000256" key="3">
    <source>
        <dbReference type="ARBA" id="ARBA00022448"/>
    </source>
</evidence>
<comment type="caution">
    <text evidence="13">The sequence shown here is derived from an EMBL/GenBank/DDBJ whole genome shotgun (WGS) entry which is preliminary data.</text>
</comment>
<comment type="function">
    <text evidence="11">Key component of the F(0) channel; it plays a direct role in translocation across the membrane. A homomeric c-ring of between 10-14 subunits forms the central stalk rotor element with the F(1) delta and epsilon subunits.</text>
</comment>
<protein>
    <recommendedName>
        <fullName evidence="11">ATP synthase subunit c</fullName>
    </recommendedName>
    <alternativeName>
        <fullName evidence="11">ATP synthase F(0) sector subunit c</fullName>
    </alternativeName>
    <alternativeName>
        <fullName evidence="11">F-type ATPase subunit c</fullName>
        <shortName evidence="11">F-ATPase subunit c</shortName>
    </alternativeName>
    <alternativeName>
        <fullName evidence="11">Lipid-binding protein</fullName>
    </alternativeName>
</protein>
<comment type="function">
    <text evidence="11">F(1)F(0) ATP synthase produces ATP from ADP in the presence of a proton or sodium gradient. F-type ATPases consist of two structural domains, F(1) containing the extramembraneous catalytic core and F(0) containing the membrane proton channel, linked together by a central stalk and a peripheral stalk. During catalysis, ATP synthesis in the catalytic domain of F(1) is coupled via a rotary mechanism of the central stalk subunits to proton translocation.</text>
</comment>
<dbReference type="InterPro" id="IPR020537">
    <property type="entry name" value="ATP_synth_F0_csu_DDCD_BS"/>
</dbReference>
<keyword evidence="7 11" id="KW-1133">Transmembrane helix</keyword>
<evidence type="ECO:0000256" key="7">
    <source>
        <dbReference type="ARBA" id="ARBA00022989"/>
    </source>
</evidence>
<evidence type="ECO:0000256" key="10">
    <source>
        <dbReference type="ARBA" id="ARBA00023136"/>
    </source>
</evidence>
<proteinExistence type="inferred from homology"/>
<dbReference type="SUPFAM" id="SSF81333">
    <property type="entry name" value="F1F0 ATP synthase subunit C"/>
    <property type="match status" value="1"/>
</dbReference>
<dbReference type="HAMAP" id="MF_01396">
    <property type="entry name" value="ATP_synth_c_bact"/>
    <property type="match status" value="1"/>
</dbReference>
<gene>
    <name evidence="11" type="primary">atpE</name>
    <name evidence="13" type="ORF">ENW00_07910</name>
</gene>
<dbReference type="Gene3D" id="1.20.120.610">
    <property type="entry name" value="lithium bound rotor ring of v- atpase"/>
    <property type="match status" value="1"/>
</dbReference>
<evidence type="ECO:0000313" key="13">
    <source>
        <dbReference type="EMBL" id="HFX14051.1"/>
    </source>
</evidence>
<keyword evidence="11" id="KW-0066">ATP synthesis</keyword>
<dbReference type="GO" id="GO:0046933">
    <property type="term" value="F:proton-transporting ATP synthase activity, rotational mechanism"/>
    <property type="evidence" value="ECO:0007669"/>
    <property type="project" value="UniProtKB-UniRule"/>
</dbReference>
<keyword evidence="4 11" id="KW-0138">CF(0)</keyword>
<keyword evidence="10 11" id="KW-0472">Membrane</keyword>
<keyword evidence="5 11" id="KW-0812">Transmembrane</keyword>
<comment type="caution">
    <text evidence="11">Lacks conserved residue(s) required for the propagation of feature annotation.</text>
</comment>
<evidence type="ECO:0000256" key="1">
    <source>
        <dbReference type="ARBA" id="ARBA00004141"/>
    </source>
</evidence>
<evidence type="ECO:0000256" key="9">
    <source>
        <dbReference type="ARBA" id="ARBA00023121"/>
    </source>
</evidence>
<organism evidence="13">
    <name type="scientific">Dictyoglomus thermophilum</name>
    <dbReference type="NCBI Taxonomy" id="14"/>
    <lineage>
        <taxon>Bacteria</taxon>
        <taxon>Pseudomonadati</taxon>
        <taxon>Dictyoglomota</taxon>
        <taxon>Dictyoglomia</taxon>
        <taxon>Dictyoglomales</taxon>
        <taxon>Dictyoglomaceae</taxon>
        <taxon>Dictyoglomus</taxon>
    </lineage>
</organism>
<evidence type="ECO:0000256" key="5">
    <source>
        <dbReference type="ARBA" id="ARBA00022692"/>
    </source>
</evidence>
<feature type="site" description="Reversibly protonated during proton transport" evidence="11">
    <location>
        <position position="61"/>
    </location>
</feature>
<dbReference type="GO" id="GO:0008289">
    <property type="term" value="F:lipid binding"/>
    <property type="evidence" value="ECO:0007669"/>
    <property type="project" value="UniProtKB-KW"/>
</dbReference>
<dbReference type="GO" id="GO:0045259">
    <property type="term" value="C:proton-transporting ATP synthase complex"/>
    <property type="evidence" value="ECO:0007669"/>
    <property type="project" value="UniProtKB-KW"/>
</dbReference>
<keyword evidence="9 11" id="KW-0446">Lipid-binding</keyword>
<keyword evidence="3 11" id="KW-0813">Transport</keyword>
<dbReference type="CDD" id="cd18121">
    <property type="entry name" value="ATP-synt_Fo_c"/>
    <property type="match status" value="1"/>
</dbReference>
<sequence>MIVWVIIVSIVTAGFSVALVGMNATKAQGNAAASAFESVARQPEAADQINRMLLFALAFIETIMIFTLSVALILLFANPLLGKIS</sequence>
<dbReference type="GO" id="GO:0005886">
    <property type="term" value="C:plasma membrane"/>
    <property type="evidence" value="ECO:0007669"/>
    <property type="project" value="UniProtKB-SubCell"/>
</dbReference>
<evidence type="ECO:0000256" key="11">
    <source>
        <dbReference type="HAMAP-Rule" id="MF_01396"/>
    </source>
</evidence>